<feature type="transmembrane region" description="Helical" evidence="1">
    <location>
        <begin position="349"/>
        <end position="373"/>
    </location>
</feature>
<keyword evidence="1" id="KW-0472">Membrane</keyword>
<dbReference type="OrthoDB" id="286901at2759"/>
<feature type="transmembrane region" description="Helical" evidence="1">
    <location>
        <begin position="438"/>
        <end position="460"/>
    </location>
</feature>
<feature type="transmembrane region" description="Helical" evidence="1">
    <location>
        <begin position="472"/>
        <end position="490"/>
    </location>
</feature>
<name>A0A8S1RE46_9CILI</name>
<evidence type="ECO:0000313" key="3">
    <source>
        <dbReference type="Proteomes" id="UP000692954"/>
    </source>
</evidence>
<keyword evidence="1" id="KW-0812">Transmembrane</keyword>
<keyword evidence="3" id="KW-1185">Reference proteome</keyword>
<proteinExistence type="predicted"/>
<evidence type="ECO:0000256" key="1">
    <source>
        <dbReference type="SAM" id="Phobius"/>
    </source>
</evidence>
<gene>
    <name evidence="2" type="ORF">PSON_ATCC_30995.1.T1600024</name>
</gene>
<feature type="transmembrane region" description="Helical" evidence="1">
    <location>
        <begin position="318"/>
        <end position="337"/>
    </location>
</feature>
<dbReference type="Proteomes" id="UP000692954">
    <property type="component" value="Unassembled WGS sequence"/>
</dbReference>
<feature type="transmembrane region" description="Helical" evidence="1">
    <location>
        <begin position="157"/>
        <end position="174"/>
    </location>
</feature>
<protein>
    <submittedName>
        <fullName evidence="2">Uncharacterized protein</fullName>
    </submittedName>
</protein>
<dbReference type="EMBL" id="CAJJDN010000160">
    <property type="protein sequence ID" value="CAD8125562.1"/>
    <property type="molecule type" value="Genomic_DNA"/>
</dbReference>
<sequence>MIDDQIANELDDVEKNQVKVKFPQRSWVSVIQNKIVSVNQMSQSEFEDKHETNLGITPGRSERESLCKSKFGSSIFFREDLGRSRMSDFDPTSIKYRTQPHEVHFRIKVFIKYLLLRIMFSILGPLILVYGLFNKEWIHFMSNFRIYGCTKGTAFNYFRWITNYTFFFSILYYIQDYGINQIMHYEIGFFSTLFLTENITYAIKYAFFHPSKLNLIERFDLNVIGDLCEQSINPYHWAQQIPSMITREFEQSMKRHQIEPTSFHLYFMVAPNPLIKERIQVGYFDNGGHKNYEEIAASCISMAKEIIEEYNKKCNLRFINKFSIFVALTRIVAYIFIMNFNNQSFNDYIIIVQMCVFQFMYFYMITVLMMITYRDLRRKVFAMTQLSHLISAEKVEVYQESKMFPTLNLLCCVSLYSWVNLRKMILDYGLQYTRRQSFMLSFIMIINTIMMVLMIFLFYLEFVTINSILQQTIDFVVIASISIALVLQGARINAHWCIHRGLLRKNLFLIQQLSYQIFKSLDYTFQPEDPVFSAFQKILDTAAVNSVVQDDQFLNYSLFCIHSIQNVYDDLGHQEKSQPYTVMGIAMTYQLLLQICISTMGLIGTSGLNFILQLST</sequence>
<feature type="transmembrane region" description="Helical" evidence="1">
    <location>
        <begin position="114"/>
        <end position="133"/>
    </location>
</feature>
<accession>A0A8S1RE46</accession>
<organism evidence="2 3">
    <name type="scientific">Paramecium sonneborni</name>
    <dbReference type="NCBI Taxonomy" id="65129"/>
    <lineage>
        <taxon>Eukaryota</taxon>
        <taxon>Sar</taxon>
        <taxon>Alveolata</taxon>
        <taxon>Ciliophora</taxon>
        <taxon>Intramacronucleata</taxon>
        <taxon>Oligohymenophorea</taxon>
        <taxon>Peniculida</taxon>
        <taxon>Parameciidae</taxon>
        <taxon>Paramecium</taxon>
    </lineage>
</organism>
<evidence type="ECO:0000313" key="2">
    <source>
        <dbReference type="EMBL" id="CAD8125562.1"/>
    </source>
</evidence>
<comment type="caution">
    <text evidence="2">The sequence shown here is derived from an EMBL/GenBank/DDBJ whole genome shotgun (WGS) entry which is preliminary data.</text>
</comment>
<dbReference type="AlphaFoldDB" id="A0A8S1RE46"/>
<feature type="transmembrane region" description="Helical" evidence="1">
    <location>
        <begin position="591"/>
        <end position="612"/>
    </location>
</feature>
<keyword evidence="1" id="KW-1133">Transmembrane helix</keyword>
<reference evidence="2" key="1">
    <citation type="submission" date="2021-01" db="EMBL/GenBank/DDBJ databases">
        <authorList>
            <consortium name="Genoscope - CEA"/>
            <person name="William W."/>
        </authorList>
    </citation>
    <scope>NUCLEOTIDE SEQUENCE</scope>
</reference>